<geneLocation type="plasmid" evidence="3">
    <name>cai42_Plasmidc</name>
</geneLocation>
<evidence type="ECO:0000313" key="2">
    <source>
        <dbReference type="EMBL" id="AMY72267.1"/>
    </source>
</evidence>
<dbReference type="EMBL" id="CP012664">
    <property type="protein sequence ID" value="AMY72267.1"/>
    <property type="molecule type" value="Genomic_DNA"/>
</dbReference>
<name>A0A159Z9J9_9RHOB</name>
<proteinExistence type="predicted"/>
<accession>A0A159Z9J9</accession>
<dbReference type="OrthoDB" id="9800877at2"/>
<protein>
    <submittedName>
        <fullName evidence="2">Insertion sequence transposase protein</fullName>
    </submittedName>
</protein>
<dbReference type="RefSeq" id="WP_084740070.1">
    <property type="nucleotide sequence ID" value="NZ_CP012664.1"/>
</dbReference>
<organism evidence="2 3">
    <name type="scientific">Frigidibacter mobilis</name>
    <dbReference type="NCBI Taxonomy" id="1335048"/>
    <lineage>
        <taxon>Bacteria</taxon>
        <taxon>Pseudomonadati</taxon>
        <taxon>Pseudomonadota</taxon>
        <taxon>Alphaproteobacteria</taxon>
        <taxon>Rhodobacterales</taxon>
        <taxon>Paracoccaceae</taxon>
        <taxon>Frigidibacter</taxon>
    </lineage>
</organism>
<sequence length="52" mass="5603">MLASLVATCKMSGVNPIDYIAATLRAILDGHPQSGIEDLMPWRYKQPSSLAA</sequence>
<keyword evidence="3" id="KW-1185">Reference proteome</keyword>
<feature type="domain" description="Transposase IS66 C-terminal" evidence="1">
    <location>
        <begin position="4"/>
        <end position="42"/>
    </location>
</feature>
<dbReference type="KEGG" id="daa:AKL17_3p0111"/>
<gene>
    <name evidence="2" type="ORF">AKL17_3p0111</name>
</gene>
<dbReference type="Proteomes" id="UP000076128">
    <property type="component" value="Plasmid pcai42C"/>
</dbReference>
<evidence type="ECO:0000313" key="3">
    <source>
        <dbReference type="Proteomes" id="UP000076128"/>
    </source>
</evidence>
<dbReference type="InterPro" id="IPR039552">
    <property type="entry name" value="IS66_C"/>
</dbReference>
<dbReference type="Pfam" id="PF13817">
    <property type="entry name" value="DDE_Tnp_IS66_C"/>
    <property type="match status" value="1"/>
</dbReference>
<reference evidence="2 3" key="1">
    <citation type="submission" date="2015-09" db="EMBL/GenBank/DDBJ databases">
        <title>Complete genome sequence of Defluviimonas alba cai42t isolated from an oilfield in Xinjiang.</title>
        <authorList>
            <person name="Geng S."/>
            <person name="Pan X."/>
            <person name="Wu X."/>
        </authorList>
    </citation>
    <scope>NUCLEOTIDE SEQUENCE [LARGE SCALE GENOMIC DNA]</scope>
    <source>
        <strain evidence="3">cai42</strain>
        <plasmid evidence="3">cai42_Plasmidc</plasmid>
    </source>
</reference>
<keyword evidence="2" id="KW-0614">Plasmid</keyword>
<dbReference type="AlphaFoldDB" id="A0A159Z9J9"/>
<evidence type="ECO:0000259" key="1">
    <source>
        <dbReference type="Pfam" id="PF13817"/>
    </source>
</evidence>